<reference evidence="10 11" key="1">
    <citation type="journal article" date="2021" name="Sci. Rep.">
        <title>Chromosome anchoring in Senegalese sole (Solea senegalensis) reveals sex-associated markers and genome rearrangements in flatfish.</title>
        <authorList>
            <person name="Guerrero-Cozar I."/>
            <person name="Gomez-Garrido J."/>
            <person name="Berbel C."/>
            <person name="Martinez-Blanch J.F."/>
            <person name="Alioto T."/>
            <person name="Claros M.G."/>
            <person name="Gagnaire P.A."/>
            <person name="Manchado M."/>
        </authorList>
    </citation>
    <scope>NUCLEOTIDE SEQUENCE [LARGE SCALE GENOMIC DNA]</scope>
    <source>
        <strain evidence="10">Sse05_10M</strain>
    </source>
</reference>
<dbReference type="PANTHER" id="PTHR22455">
    <property type="entry name" value="CILIA- AND FLAGELLA-ASSOCIATED PROTEIN 91"/>
    <property type="match status" value="1"/>
</dbReference>
<feature type="region of interest" description="Disordered" evidence="8">
    <location>
        <begin position="700"/>
        <end position="747"/>
    </location>
</feature>
<comment type="caution">
    <text evidence="10">The sequence shown here is derived from an EMBL/GenBank/DDBJ whole genome shotgun (WGS) entry which is preliminary data.</text>
</comment>
<dbReference type="EMBL" id="JAGKHQ010000016">
    <property type="protein sequence ID" value="KAG7493831.1"/>
    <property type="molecule type" value="Genomic_DNA"/>
</dbReference>
<sequence>MSESITRTVLKKRCSNKVVRRERVYDHLYDPLYTVSSEVDHVRSGLKAYMSKERLRRVPEFGSMFSNLVHHPSYTVQLEPADPVPPSIDRRWRGHTEQRREALQQLAGVGPHTPARSKGKECDVTGVDRWRYFKRPLIPSAQQLLPGVIFALPKEDFVTAGGKDVKQQTHFTVGVQTDYRESEAQTDPYSPEYVIRPGMTPPELLHLASLTWGRGLPAGLAEVQLIERVRTRRAWEASLPPLDDLSQLDKRRRMMEEMEAKEWAFREEEIHKLKETRLAVLKDLLRQRDEVQNEATKDRLSQIYLKHQKDKETKLQKIRDDYNRSLRKVEATRRNVLGKLERRVKDYTDTQTYRGTLTRSIQSHYLDTYEGLLELEAGMSDSSFNHRAKKPKPRVSTAKDATMSPVNGAVTLMNTYKALRAEENKRVTTTPPSRFLIKKEKPVPRPLTPRVEEPPEGEEEMELAVIHFQKLLRGRSIQCEMFTGKENHMELIQELRSTHALQTEEQELLNADKDLVIALKKQRDKHLHKVSEEEASQAGAVGAELEHLFDTLSKELVRLREERRIHAFTIIAERDRRLREAEESGRRQVEEQRRREEDEVFRQVVQVHQETVDLYLEDIILACMEQTADQQAREEIHRKAKEVNDIAYAAEESRNNLQSEEVVSELVYSFLIPEVEKISVRKQVQFRQQRHLQAARSIINGTAGDSGIHPATPRASQLTRPSEKDSNRVLEERTSHVEAEQQLNQTQ</sequence>
<evidence type="ECO:0000256" key="7">
    <source>
        <dbReference type="SAM" id="Coils"/>
    </source>
</evidence>
<evidence type="ECO:0000256" key="2">
    <source>
        <dbReference type="ARBA" id="ARBA00022490"/>
    </source>
</evidence>
<dbReference type="Pfam" id="PF14738">
    <property type="entry name" value="CFAP91"/>
    <property type="match status" value="1"/>
</dbReference>
<keyword evidence="7" id="KW-0175">Coiled coil</keyword>
<dbReference type="InterPro" id="IPR026720">
    <property type="entry name" value="CFAP91"/>
</dbReference>
<proteinExistence type="inferred from homology"/>
<evidence type="ECO:0000256" key="6">
    <source>
        <dbReference type="ARBA" id="ARBA00029555"/>
    </source>
</evidence>
<evidence type="ECO:0000313" key="10">
    <source>
        <dbReference type="EMBL" id="KAG7493831.1"/>
    </source>
</evidence>
<protein>
    <recommendedName>
        <fullName evidence="6">Cilia- and flagella-associated protein 91</fullName>
    </recommendedName>
</protein>
<evidence type="ECO:0000256" key="3">
    <source>
        <dbReference type="ARBA" id="ARBA00023212"/>
    </source>
</evidence>
<evidence type="ECO:0000256" key="1">
    <source>
        <dbReference type="ARBA" id="ARBA00004430"/>
    </source>
</evidence>
<comment type="similarity">
    <text evidence="5">Belongs to the CFAP91 family.</text>
</comment>
<feature type="coiled-coil region" evidence="7">
    <location>
        <begin position="542"/>
        <end position="599"/>
    </location>
</feature>
<evidence type="ECO:0000256" key="8">
    <source>
        <dbReference type="SAM" id="MobiDB-lite"/>
    </source>
</evidence>
<dbReference type="GO" id="GO:0005930">
    <property type="term" value="C:axoneme"/>
    <property type="evidence" value="ECO:0007669"/>
    <property type="project" value="UniProtKB-SubCell"/>
</dbReference>
<gene>
    <name evidence="10" type="ORF">JOB18_017076</name>
</gene>
<keyword evidence="4" id="KW-0966">Cell projection</keyword>
<organism evidence="10 11">
    <name type="scientific">Solea senegalensis</name>
    <name type="common">Senegalese sole</name>
    <dbReference type="NCBI Taxonomy" id="28829"/>
    <lineage>
        <taxon>Eukaryota</taxon>
        <taxon>Metazoa</taxon>
        <taxon>Chordata</taxon>
        <taxon>Craniata</taxon>
        <taxon>Vertebrata</taxon>
        <taxon>Euteleostomi</taxon>
        <taxon>Actinopterygii</taxon>
        <taxon>Neopterygii</taxon>
        <taxon>Teleostei</taxon>
        <taxon>Neoteleostei</taxon>
        <taxon>Acanthomorphata</taxon>
        <taxon>Carangaria</taxon>
        <taxon>Pleuronectiformes</taxon>
        <taxon>Pleuronectoidei</taxon>
        <taxon>Soleidae</taxon>
        <taxon>Solea</taxon>
    </lineage>
</organism>
<dbReference type="InterPro" id="IPR032840">
    <property type="entry name" value="CFAP91_dom"/>
</dbReference>
<keyword evidence="3" id="KW-0206">Cytoskeleton</keyword>
<dbReference type="AlphaFoldDB" id="A0AAV6QP19"/>
<feature type="compositionally biased region" description="Basic and acidic residues" evidence="8">
    <location>
        <begin position="721"/>
        <end position="739"/>
    </location>
</feature>
<name>A0AAV6QP19_SOLSE</name>
<feature type="domain" description="CFAP91" evidence="9">
    <location>
        <begin position="175"/>
        <end position="328"/>
    </location>
</feature>
<keyword evidence="2" id="KW-0963">Cytoplasm</keyword>
<keyword evidence="11" id="KW-1185">Reference proteome</keyword>
<evidence type="ECO:0000259" key="9">
    <source>
        <dbReference type="Pfam" id="PF14738"/>
    </source>
</evidence>
<evidence type="ECO:0000256" key="4">
    <source>
        <dbReference type="ARBA" id="ARBA00023273"/>
    </source>
</evidence>
<dbReference type="PANTHER" id="PTHR22455:SF10">
    <property type="entry name" value="CILIA- AND FLAGELLA-ASSOCIATED PROTEIN 91"/>
    <property type="match status" value="1"/>
</dbReference>
<evidence type="ECO:0000256" key="5">
    <source>
        <dbReference type="ARBA" id="ARBA00029468"/>
    </source>
</evidence>
<dbReference type="Proteomes" id="UP000693946">
    <property type="component" value="Linkage Group LG4"/>
</dbReference>
<accession>A0AAV6QP19</accession>
<evidence type="ECO:0000313" key="11">
    <source>
        <dbReference type="Proteomes" id="UP000693946"/>
    </source>
</evidence>
<comment type="subcellular location">
    <subcellularLocation>
        <location evidence="1">Cytoplasm</location>
        <location evidence="1">Cytoskeleton</location>
        <location evidence="1">Cilium axoneme</location>
    </subcellularLocation>
</comment>